<dbReference type="OrthoDB" id="7306802at2"/>
<organism evidence="2 3">
    <name type="scientific">Pseudomonas oryzihabitans</name>
    <dbReference type="NCBI Taxonomy" id="47885"/>
    <lineage>
        <taxon>Bacteria</taxon>
        <taxon>Pseudomonadati</taxon>
        <taxon>Pseudomonadota</taxon>
        <taxon>Gammaproteobacteria</taxon>
        <taxon>Pseudomonadales</taxon>
        <taxon>Pseudomonadaceae</taxon>
        <taxon>Pseudomonas</taxon>
    </lineage>
</organism>
<evidence type="ECO:0000313" key="2">
    <source>
        <dbReference type="EMBL" id="ALZ84835.1"/>
    </source>
</evidence>
<proteinExistence type="predicted"/>
<accession>A0A0U4WQ43</accession>
<dbReference type="Pfam" id="PF06568">
    <property type="entry name" value="YjiS-like"/>
    <property type="match status" value="1"/>
</dbReference>
<dbReference type="EMBL" id="CP013987">
    <property type="protein sequence ID" value="ALZ84835.1"/>
    <property type="molecule type" value="Genomic_DNA"/>
</dbReference>
<dbReference type="RefSeq" id="WP_059315010.1">
    <property type="nucleotide sequence ID" value="NZ_CP013987.1"/>
</dbReference>
<dbReference type="Proteomes" id="UP000064137">
    <property type="component" value="Chromosome"/>
</dbReference>
<dbReference type="InterPro" id="IPR009506">
    <property type="entry name" value="YjiS-like"/>
</dbReference>
<sequence>MAQLAHHSHSSTRVREFPDVRFRLRRILVWLQRAVQVSRQRRALYRLDEGALHDLGLSRADAWQEADKPFWQQPAEEGDRQSC</sequence>
<name>A0A0U4WQ43_9PSED</name>
<evidence type="ECO:0000313" key="3">
    <source>
        <dbReference type="Proteomes" id="UP000064137"/>
    </source>
</evidence>
<protein>
    <recommendedName>
        <fullName evidence="1">YjiS-like domain-containing protein</fullName>
    </recommendedName>
</protein>
<feature type="domain" description="YjiS-like" evidence="1">
    <location>
        <begin position="30"/>
        <end position="62"/>
    </location>
</feature>
<evidence type="ECO:0000259" key="1">
    <source>
        <dbReference type="Pfam" id="PF06568"/>
    </source>
</evidence>
<reference evidence="2 3" key="1">
    <citation type="submission" date="2016-01" db="EMBL/GenBank/DDBJ databases">
        <title>Annotation of Pseudomonas oryzihabitans USDA-ARS-USMARC-56511.</title>
        <authorList>
            <person name="Harhay G.P."/>
            <person name="Harhay D.M."/>
            <person name="Smith T.P.L."/>
            <person name="Bono J.L."/>
            <person name="Heaton M.P."/>
            <person name="Clawson M.L."/>
            <person name="Chitko-Mckown C.G."/>
            <person name="Capik S.F."/>
            <person name="DeDonder K.D."/>
            <person name="Apley M.D."/>
            <person name="Lubbers B.V."/>
            <person name="White B.J."/>
            <person name="Larson R.L."/>
        </authorList>
    </citation>
    <scope>NUCLEOTIDE SEQUENCE [LARGE SCALE GENOMIC DNA]</scope>
    <source>
        <strain evidence="2 3">USDA-ARS-USMARC-56511</strain>
    </source>
</reference>
<dbReference type="AlphaFoldDB" id="A0A0U4WQ43"/>
<gene>
    <name evidence="2" type="ORF">APT59_11755</name>
</gene>
<dbReference type="KEGG" id="por:APT59_11755"/>